<evidence type="ECO:0000313" key="2">
    <source>
        <dbReference type="Proteomes" id="UP000094769"/>
    </source>
</evidence>
<organism evidence="1 2">
    <name type="scientific">Candidatus Thiodiazotropha endolucinida</name>
    <dbReference type="NCBI Taxonomy" id="1655433"/>
    <lineage>
        <taxon>Bacteria</taxon>
        <taxon>Pseudomonadati</taxon>
        <taxon>Pseudomonadota</taxon>
        <taxon>Gammaproteobacteria</taxon>
        <taxon>Chromatiales</taxon>
        <taxon>Sedimenticolaceae</taxon>
        <taxon>Candidatus Thiodiazotropha</taxon>
    </lineage>
</organism>
<comment type="caution">
    <text evidence="1">The sequence shown here is derived from an EMBL/GenBank/DDBJ whole genome shotgun (WGS) entry which is preliminary data.</text>
</comment>
<reference evidence="1 2" key="1">
    <citation type="submission" date="2016-06" db="EMBL/GenBank/DDBJ databases">
        <title>Genome sequence of endosymbiont of Candidatus Endolucinida thiodiazotropha.</title>
        <authorList>
            <person name="Poehlein A."/>
            <person name="Koenig S."/>
            <person name="Heiden S.E."/>
            <person name="Thuermer A."/>
            <person name="Voget S."/>
            <person name="Daniel R."/>
            <person name="Markert S."/>
            <person name="Gros O."/>
            <person name="Schweder T."/>
        </authorList>
    </citation>
    <scope>NUCLEOTIDE SEQUENCE [LARGE SCALE GENOMIC DNA]</scope>
    <source>
        <strain evidence="1 2">COS</strain>
    </source>
</reference>
<proteinExistence type="predicted"/>
<keyword evidence="2" id="KW-1185">Reference proteome</keyword>
<evidence type="ECO:0000313" key="1">
    <source>
        <dbReference type="EMBL" id="ODJ87646.1"/>
    </source>
</evidence>
<dbReference type="Proteomes" id="UP000094769">
    <property type="component" value="Unassembled WGS sequence"/>
</dbReference>
<name>A0A7Z0VLZ6_9GAMM</name>
<accession>A0A7Z0VLZ6</accession>
<dbReference type="EMBL" id="MARB01000010">
    <property type="protein sequence ID" value="ODJ87646.1"/>
    <property type="molecule type" value="Genomic_DNA"/>
</dbReference>
<protein>
    <submittedName>
        <fullName evidence="1">Uncharacterized protein</fullName>
    </submittedName>
</protein>
<gene>
    <name evidence="1" type="ORF">CODIS_20610</name>
</gene>
<sequence>MGIALRSPHRTTDKPRALSALAHRWLWRMVRSCSKPVTPDKPEGVHISDRLWHRQSALYMYLQESRSKAEP</sequence>
<dbReference type="AlphaFoldDB" id="A0A7Z0VLZ6"/>